<evidence type="ECO:0000313" key="1">
    <source>
        <dbReference type="EMBL" id="KAG5650724.1"/>
    </source>
</evidence>
<evidence type="ECO:0000313" key="2">
    <source>
        <dbReference type="Proteomes" id="UP000717328"/>
    </source>
</evidence>
<accession>A0A9P7GHK5</accession>
<proteinExistence type="predicted"/>
<keyword evidence="2" id="KW-1185">Reference proteome</keyword>
<organism evidence="1 2">
    <name type="scientific">Sphagnurus paluster</name>
    <dbReference type="NCBI Taxonomy" id="117069"/>
    <lineage>
        <taxon>Eukaryota</taxon>
        <taxon>Fungi</taxon>
        <taxon>Dikarya</taxon>
        <taxon>Basidiomycota</taxon>
        <taxon>Agaricomycotina</taxon>
        <taxon>Agaricomycetes</taxon>
        <taxon>Agaricomycetidae</taxon>
        <taxon>Agaricales</taxon>
        <taxon>Tricholomatineae</taxon>
        <taxon>Lyophyllaceae</taxon>
        <taxon>Sphagnurus</taxon>
    </lineage>
</organism>
<dbReference type="EMBL" id="JABCKI010000378">
    <property type="protein sequence ID" value="KAG5650724.1"/>
    <property type="molecule type" value="Genomic_DNA"/>
</dbReference>
<sequence length="112" mass="12280">MVDVDMEDDGMMLGFGVLALSDLKEGKDIMFEWEWDDGNMVQHVQKTALAQMATFIDTLDQIMKHPGFPNGHANRLGVEDDWRESGPVDLGLLVGHGYVGWGGGPTGKVDFA</sequence>
<comment type="caution">
    <text evidence="1">The sequence shown here is derived from an EMBL/GenBank/DDBJ whole genome shotgun (WGS) entry which is preliminary data.</text>
</comment>
<reference evidence="1" key="2">
    <citation type="submission" date="2021-10" db="EMBL/GenBank/DDBJ databases">
        <title>Phylogenomics reveals ancestral predisposition of the termite-cultivated fungus Termitomyces towards a domesticated lifestyle.</title>
        <authorList>
            <person name="Auxier B."/>
            <person name="Grum-Grzhimaylo A."/>
            <person name="Cardenas M.E."/>
            <person name="Lodge J.D."/>
            <person name="Laessoe T."/>
            <person name="Pedersen O."/>
            <person name="Smith M.E."/>
            <person name="Kuyper T.W."/>
            <person name="Franco-Molano E.A."/>
            <person name="Baroni T.J."/>
            <person name="Aanen D.K."/>
        </authorList>
    </citation>
    <scope>NUCLEOTIDE SEQUENCE</scope>
    <source>
        <strain evidence="1">D49</strain>
    </source>
</reference>
<dbReference type="AlphaFoldDB" id="A0A9P7GHK5"/>
<reference evidence="1" key="1">
    <citation type="submission" date="2021-02" db="EMBL/GenBank/DDBJ databases">
        <authorList>
            <person name="Nieuwenhuis M."/>
            <person name="Van De Peppel L.J.J."/>
        </authorList>
    </citation>
    <scope>NUCLEOTIDE SEQUENCE</scope>
    <source>
        <strain evidence="1">D49</strain>
    </source>
</reference>
<gene>
    <name evidence="1" type="ORF">H0H81_011252</name>
</gene>
<protein>
    <submittedName>
        <fullName evidence="1">Uncharacterized protein</fullName>
    </submittedName>
</protein>
<dbReference type="Proteomes" id="UP000717328">
    <property type="component" value="Unassembled WGS sequence"/>
</dbReference>
<name>A0A9P7GHK5_9AGAR</name>